<evidence type="ECO:0000256" key="1">
    <source>
        <dbReference type="SAM" id="MobiDB-lite"/>
    </source>
</evidence>
<evidence type="ECO:0000313" key="3">
    <source>
        <dbReference type="Proteomes" id="UP000198825"/>
    </source>
</evidence>
<protein>
    <recommendedName>
        <fullName evidence="4">SurA N-terminal domain-containing protein</fullName>
    </recommendedName>
</protein>
<evidence type="ECO:0008006" key="4">
    <source>
        <dbReference type="Google" id="ProtNLM"/>
    </source>
</evidence>
<dbReference type="AlphaFoldDB" id="A0A1H2MW17"/>
<reference evidence="3" key="1">
    <citation type="submission" date="2016-10" db="EMBL/GenBank/DDBJ databases">
        <authorList>
            <person name="Varghese N."/>
            <person name="Submissions S."/>
        </authorList>
    </citation>
    <scope>NUCLEOTIDE SEQUENCE [LARGE SCALE GENOMIC DNA]</scope>
    <source>
        <strain evidence="3">DSM 21743</strain>
    </source>
</reference>
<dbReference type="STRING" id="546874.SAMN04488544_2784"/>
<feature type="region of interest" description="Disordered" evidence="1">
    <location>
        <begin position="174"/>
        <end position="196"/>
    </location>
</feature>
<dbReference type="InterPro" id="IPR027304">
    <property type="entry name" value="Trigger_fact/SurA_dom_sf"/>
</dbReference>
<gene>
    <name evidence="2" type="ORF">SAMN04488544_2784</name>
</gene>
<dbReference type="SUPFAM" id="SSF109998">
    <property type="entry name" value="Triger factor/SurA peptide-binding domain-like"/>
    <property type="match status" value="1"/>
</dbReference>
<dbReference type="Proteomes" id="UP000198825">
    <property type="component" value="Chromosome I"/>
</dbReference>
<dbReference type="EMBL" id="LT629799">
    <property type="protein sequence ID" value="SDU97128.1"/>
    <property type="molecule type" value="Genomic_DNA"/>
</dbReference>
<proteinExistence type="predicted"/>
<organism evidence="2 3">
    <name type="scientific">Microlunatus sagamiharensis</name>
    <dbReference type="NCBI Taxonomy" id="546874"/>
    <lineage>
        <taxon>Bacteria</taxon>
        <taxon>Bacillati</taxon>
        <taxon>Actinomycetota</taxon>
        <taxon>Actinomycetes</taxon>
        <taxon>Propionibacteriales</taxon>
        <taxon>Propionibacteriaceae</taxon>
        <taxon>Microlunatus</taxon>
    </lineage>
</organism>
<dbReference type="Gene3D" id="1.10.4030.10">
    <property type="entry name" value="Porin chaperone SurA, peptide-binding domain"/>
    <property type="match status" value="1"/>
</dbReference>
<keyword evidence="3" id="KW-1185">Reference proteome</keyword>
<dbReference type="Pfam" id="PF13623">
    <property type="entry name" value="SurA_N_2"/>
    <property type="match status" value="1"/>
</dbReference>
<name>A0A1H2MW17_9ACTN</name>
<evidence type="ECO:0000313" key="2">
    <source>
        <dbReference type="EMBL" id="SDU97128.1"/>
    </source>
</evidence>
<accession>A0A1H2MW17</accession>
<sequence>MLSPDLVVRLEGPMRPWSTASRRSRTAAAAAMLVGAGALAGCANANPAVAAYVDGTRITQTQLDAAVAGVQQTVQEGQQVSPQAVLNAMVHGAIAEDIAAKNGITVTDADRDAVLKGSNLEPLLPIPAAKEVAYDIADQQIVAQKVGSEPYLQQIGEQQVTINPRYGVLDEQQKLIDGEKSGSLARPASPSPTPTP</sequence>